<dbReference type="PANTHER" id="PTHR30537">
    <property type="entry name" value="HTH-TYPE TRANSCRIPTIONAL REGULATOR"/>
    <property type="match status" value="1"/>
</dbReference>
<reference evidence="6 7" key="1">
    <citation type="submission" date="2018-03" db="EMBL/GenBank/DDBJ databases">
        <title>Genome sequencing of Ottowia sp.</title>
        <authorList>
            <person name="Kim S.-J."/>
            <person name="Heo J."/>
            <person name="Kwon S.-W."/>
        </authorList>
    </citation>
    <scope>NUCLEOTIDE SEQUENCE [LARGE SCALE GENOMIC DNA]</scope>
    <source>
        <strain evidence="6 7">KADR8-3</strain>
    </source>
</reference>
<evidence type="ECO:0000313" key="7">
    <source>
        <dbReference type="Proteomes" id="UP000239709"/>
    </source>
</evidence>
<dbReference type="InterPro" id="IPR058163">
    <property type="entry name" value="LysR-type_TF_proteobact-type"/>
</dbReference>
<dbReference type="RefSeq" id="WP_106702917.1">
    <property type="nucleotide sequence ID" value="NZ_CP027666.1"/>
</dbReference>
<evidence type="ECO:0000259" key="5">
    <source>
        <dbReference type="PROSITE" id="PS50931"/>
    </source>
</evidence>
<gene>
    <name evidence="6" type="ORF">C6570_09095</name>
</gene>
<dbReference type="EMBL" id="CP027666">
    <property type="protein sequence ID" value="AVO34364.1"/>
    <property type="molecule type" value="Genomic_DNA"/>
</dbReference>
<dbReference type="Proteomes" id="UP000239709">
    <property type="component" value="Chromosome"/>
</dbReference>
<dbReference type="GO" id="GO:0003700">
    <property type="term" value="F:DNA-binding transcription factor activity"/>
    <property type="evidence" value="ECO:0007669"/>
    <property type="project" value="InterPro"/>
</dbReference>
<dbReference type="OrthoDB" id="8928056at2"/>
<dbReference type="InterPro" id="IPR005119">
    <property type="entry name" value="LysR_subst-bd"/>
</dbReference>
<dbReference type="Gene3D" id="3.40.190.290">
    <property type="match status" value="1"/>
</dbReference>
<dbReference type="InterPro" id="IPR036388">
    <property type="entry name" value="WH-like_DNA-bd_sf"/>
</dbReference>
<dbReference type="AlphaFoldDB" id="A0A2S0MEP9"/>
<organism evidence="6 7">
    <name type="scientific">Ottowia oryzae</name>
    <dbReference type="NCBI Taxonomy" id="2109914"/>
    <lineage>
        <taxon>Bacteria</taxon>
        <taxon>Pseudomonadati</taxon>
        <taxon>Pseudomonadota</taxon>
        <taxon>Betaproteobacteria</taxon>
        <taxon>Burkholderiales</taxon>
        <taxon>Comamonadaceae</taxon>
        <taxon>Ottowia</taxon>
    </lineage>
</organism>
<feature type="domain" description="HTH lysR-type" evidence="5">
    <location>
        <begin position="28"/>
        <end position="83"/>
    </location>
</feature>
<dbReference type="Pfam" id="PF00126">
    <property type="entry name" value="HTH_1"/>
    <property type="match status" value="1"/>
</dbReference>
<dbReference type="Pfam" id="PF03466">
    <property type="entry name" value="LysR_substrate"/>
    <property type="match status" value="1"/>
</dbReference>
<proteinExistence type="inferred from homology"/>
<evidence type="ECO:0000256" key="4">
    <source>
        <dbReference type="ARBA" id="ARBA00023163"/>
    </source>
</evidence>
<dbReference type="FunFam" id="1.10.10.10:FF:000001">
    <property type="entry name" value="LysR family transcriptional regulator"/>
    <property type="match status" value="1"/>
</dbReference>
<evidence type="ECO:0000313" key="6">
    <source>
        <dbReference type="EMBL" id="AVO34364.1"/>
    </source>
</evidence>
<protein>
    <submittedName>
        <fullName evidence="6">LysR family transcriptional regulator</fullName>
    </submittedName>
</protein>
<dbReference type="PROSITE" id="PS50931">
    <property type="entry name" value="HTH_LYSR"/>
    <property type="match status" value="1"/>
</dbReference>
<dbReference type="SUPFAM" id="SSF53850">
    <property type="entry name" value="Periplasmic binding protein-like II"/>
    <property type="match status" value="1"/>
</dbReference>
<dbReference type="InterPro" id="IPR000847">
    <property type="entry name" value="LysR_HTH_N"/>
</dbReference>
<accession>A0A2S0MEP9</accession>
<sequence length="327" mass="35453">MKAFNPATNGPRAAGRSNPQLRAGSAWLPAWQAFVKAVETGSMAAGARAMGCTRAQVSKQIADLEAAFGARLLERSTRRLRLTPAGEIFHLHALAALDAVSAAQVAVLNQGETPLGVLRVSATMTFGRQYVAPLLAKVVAEHPGLTGELILTDRVIDLEAEDIDLALRMTRMPPQDAVVRRLATLDRLICASPAYLAAHGTPQTAAELAHHQTLSYLMTEEHRWHLVGSGGEEHVHTATSRLRFNSVDCMVDAALAGLGLAIIPIYLAIPHLRDGRLVQVLPDFKTHTQFGSHLYACYTPSRVRIAKVRVMLQALTELLEPVPPWAR</sequence>
<evidence type="ECO:0000256" key="2">
    <source>
        <dbReference type="ARBA" id="ARBA00023015"/>
    </source>
</evidence>
<comment type="similarity">
    <text evidence="1">Belongs to the LysR transcriptional regulatory family.</text>
</comment>
<keyword evidence="4" id="KW-0804">Transcription</keyword>
<dbReference type="InterPro" id="IPR036390">
    <property type="entry name" value="WH_DNA-bd_sf"/>
</dbReference>
<name>A0A2S0MEP9_9BURK</name>
<keyword evidence="7" id="KW-1185">Reference proteome</keyword>
<keyword evidence="3" id="KW-0238">DNA-binding</keyword>
<dbReference type="SUPFAM" id="SSF46785">
    <property type="entry name" value="Winged helix' DNA-binding domain"/>
    <property type="match status" value="1"/>
</dbReference>
<dbReference type="GO" id="GO:0003677">
    <property type="term" value="F:DNA binding"/>
    <property type="evidence" value="ECO:0007669"/>
    <property type="project" value="UniProtKB-KW"/>
</dbReference>
<keyword evidence="2" id="KW-0805">Transcription regulation</keyword>
<dbReference type="CDD" id="cd08422">
    <property type="entry name" value="PBP2_CrgA_like"/>
    <property type="match status" value="1"/>
</dbReference>
<dbReference type="Gene3D" id="1.10.10.10">
    <property type="entry name" value="Winged helix-like DNA-binding domain superfamily/Winged helix DNA-binding domain"/>
    <property type="match status" value="1"/>
</dbReference>
<dbReference type="PANTHER" id="PTHR30537:SF5">
    <property type="entry name" value="HTH-TYPE TRANSCRIPTIONAL ACTIVATOR TTDR-RELATED"/>
    <property type="match status" value="1"/>
</dbReference>
<evidence type="ECO:0000256" key="1">
    <source>
        <dbReference type="ARBA" id="ARBA00009437"/>
    </source>
</evidence>
<evidence type="ECO:0000256" key="3">
    <source>
        <dbReference type="ARBA" id="ARBA00023125"/>
    </source>
</evidence>
<dbReference type="KEGG" id="otk:C6570_09095"/>